<dbReference type="NCBIfam" id="TIGR00042">
    <property type="entry name" value="RdgB/HAM1 family non-canonical purine NTP pyrophosphatase"/>
    <property type="match status" value="1"/>
</dbReference>
<comment type="cofactor">
    <cofactor evidence="10">
        <name>Mg(2+)</name>
        <dbReference type="ChEBI" id="CHEBI:18420"/>
    </cofactor>
    <text evidence="10">Binds 1 Mg(2+) ion per subunit.</text>
</comment>
<dbReference type="PANTHER" id="PTHR11067:SF9">
    <property type="entry name" value="INOSINE TRIPHOSPHATE PYROPHOSPHATASE"/>
    <property type="match status" value="1"/>
</dbReference>
<dbReference type="EMBL" id="KF540243">
    <property type="protein sequence ID" value="AIF26708.1"/>
    <property type="molecule type" value="Genomic_DNA"/>
</dbReference>
<evidence type="ECO:0000256" key="11">
    <source>
        <dbReference type="RuleBase" id="RU003781"/>
    </source>
</evidence>
<feature type="binding site" evidence="10">
    <location>
        <begin position="9"/>
        <end position="14"/>
    </location>
    <ligand>
        <name>substrate</name>
    </ligand>
</feature>
<keyword evidence="6 10" id="KW-0460">Magnesium</keyword>
<feature type="binding site" evidence="10">
    <location>
        <begin position="166"/>
        <end position="169"/>
    </location>
    <ligand>
        <name>substrate</name>
    </ligand>
</feature>
<sequence length="208" mass="22484">MKKLFVIATGSAGKIRDFAHILGTENKEFKTLKDIGFDGDIVEDGNSFAANAIIKSSVTAQWLAARGIEATVLADDSGLEVFALNGEPGIYSARYAGGHGDDNANNDKLMAKLEGIEDRAARYFCALSYQQVIPGTDGKLMVTDPQIFEGECRGNINYAPVGDMGFGYDPLFVPNGETRTFAQMELEEKKVISHRGNAIRALKAALNK</sequence>
<dbReference type="GO" id="GO:0005829">
    <property type="term" value="C:cytosol"/>
    <property type="evidence" value="ECO:0007669"/>
    <property type="project" value="TreeGrafter"/>
</dbReference>
<dbReference type="GO" id="GO:0009117">
    <property type="term" value="P:nucleotide metabolic process"/>
    <property type="evidence" value="ECO:0007669"/>
    <property type="project" value="UniProtKB-KW"/>
</dbReference>
<reference evidence="12" key="1">
    <citation type="submission" date="2013-08" db="EMBL/GenBank/DDBJ databases">
        <title>Comparison of modified E. coli strains.</title>
        <authorList>
            <person name="Juergensen J."/>
            <person name="Bonge A."/>
            <person name="Streit W.R."/>
        </authorList>
    </citation>
    <scope>NUCLEOTIDE SEQUENCE</scope>
</reference>
<evidence type="ECO:0000256" key="10">
    <source>
        <dbReference type="HAMAP-Rule" id="MF_01405"/>
    </source>
</evidence>
<dbReference type="SUPFAM" id="SSF52972">
    <property type="entry name" value="ITPase-like"/>
    <property type="match status" value="1"/>
</dbReference>
<comment type="caution">
    <text evidence="10">Lacks conserved residue(s) required for the propagation of feature annotation.</text>
</comment>
<evidence type="ECO:0000256" key="6">
    <source>
        <dbReference type="ARBA" id="ARBA00022842"/>
    </source>
</evidence>
<feature type="binding site" evidence="10">
    <location>
        <position position="189"/>
    </location>
    <ligand>
        <name>substrate</name>
    </ligand>
</feature>
<proteinExistence type="inferred from homology"/>
<dbReference type="GO" id="GO:0036222">
    <property type="term" value="F:XTP diphosphatase activity"/>
    <property type="evidence" value="ECO:0007669"/>
    <property type="project" value="UniProtKB-UniRule"/>
</dbReference>
<dbReference type="GO" id="GO:0046872">
    <property type="term" value="F:metal ion binding"/>
    <property type="evidence" value="ECO:0007669"/>
    <property type="project" value="UniProtKB-KW"/>
</dbReference>
<dbReference type="GO" id="GO:0035870">
    <property type="term" value="F:dITP diphosphatase activity"/>
    <property type="evidence" value="ECO:0007669"/>
    <property type="project" value="UniProtKB-UniRule"/>
</dbReference>
<dbReference type="CDD" id="cd00515">
    <property type="entry name" value="HAM1"/>
    <property type="match status" value="1"/>
</dbReference>
<feature type="binding site" evidence="10">
    <location>
        <position position="77"/>
    </location>
    <ligand>
        <name>substrate</name>
    </ligand>
</feature>
<dbReference type="FunFam" id="3.90.950.10:FF:000001">
    <property type="entry name" value="dITP/XTP pyrophosphatase"/>
    <property type="match status" value="1"/>
</dbReference>
<protein>
    <recommendedName>
        <fullName evidence="10">dITP/XTP pyrophosphatase</fullName>
        <ecNumber evidence="10">3.6.1.66</ecNumber>
    </recommendedName>
    <alternativeName>
        <fullName evidence="10">Non-canonical purine NTP pyrophosphatase</fullName>
    </alternativeName>
    <alternativeName>
        <fullName evidence="10">Non-standard purine NTP pyrophosphatase</fullName>
    </alternativeName>
    <alternativeName>
        <fullName evidence="10">Nucleoside-triphosphate diphosphatase</fullName>
    </alternativeName>
    <alternativeName>
        <fullName evidence="10">Nucleoside-triphosphate pyrophosphatase</fullName>
        <shortName evidence="10">NTPase</shortName>
    </alternativeName>
</protein>
<dbReference type="GO" id="GO:0036220">
    <property type="term" value="F:ITP diphosphatase activity"/>
    <property type="evidence" value="ECO:0007669"/>
    <property type="project" value="UniProtKB-UniRule"/>
</dbReference>
<evidence type="ECO:0000256" key="8">
    <source>
        <dbReference type="ARBA" id="ARBA00051875"/>
    </source>
</evidence>
<keyword evidence="4 10" id="KW-0547">Nucleotide-binding</keyword>
<comment type="catalytic activity">
    <reaction evidence="8 10">
        <text>dITP + H2O = dIMP + diphosphate + H(+)</text>
        <dbReference type="Rhea" id="RHEA:28342"/>
        <dbReference type="ChEBI" id="CHEBI:15377"/>
        <dbReference type="ChEBI" id="CHEBI:15378"/>
        <dbReference type="ChEBI" id="CHEBI:33019"/>
        <dbReference type="ChEBI" id="CHEBI:61194"/>
        <dbReference type="ChEBI" id="CHEBI:61382"/>
        <dbReference type="EC" id="3.6.1.66"/>
    </reaction>
</comment>
<feature type="binding site" evidence="10">
    <location>
        <begin position="194"/>
        <end position="195"/>
    </location>
    <ligand>
        <name>substrate</name>
    </ligand>
</feature>
<comment type="function">
    <text evidence="10">Pyrophosphatase that catalyzes the hydrolysis of nucleoside triphosphates to their monophosphate derivatives, with a high preference for the non-canonical purine nucleotides XTP (xanthosine triphosphate), dITP (deoxyinosine triphosphate) and ITP. Seems to function as a house-cleaning enzyme that removes non-canonical purine nucleotides from the nucleotide pool, thus preventing their incorporation into DNA/RNA and avoiding chromosomal lesions.</text>
</comment>
<accession>A0A0H3U9X8</accession>
<comment type="catalytic activity">
    <reaction evidence="9 10">
        <text>XTP + H2O = XMP + diphosphate + H(+)</text>
        <dbReference type="Rhea" id="RHEA:28610"/>
        <dbReference type="ChEBI" id="CHEBI:15377"/>
        <dbReference type="ChEBI" id="CHEBI:15378"/>
        <dbReference type="ChEBI" id="CHEBI:33019"/>
        <dbReference type="ChEBI" id="CHEBI:57464"/>
        <dbReference type="ChEBI" id="CHEBI:61314"/>
        <dbReference type="EC" id="3.6.1.66"/>
    </reaction>
</comment>
<dbReference type="InterPro" id="IPR020922">
    <property type="entry name" value="dITP/XTP_pyrophosphatase"/>
</dbReference>
<organism evidence="12">
    <name type="scientific">uncultured bacterium fosmid pJB84D8</name>
    <dbReference type="NCBI Taxonomy" id="1478071"/>
    <lineage>
        <taxon>Bacteria</taxon>
        <taxon>environmental samples</taxon>
    </lineage>
</organism>
<dbReference type="Gene3D" id="3.90.950.10">
    <property type="match status" value="1"/>
</dbReference>
<dbReference type="GO" id="GO:0017111">
    <property type="term" value="F:ribonucleoside triphosphate phosphatase activity"/>
    <property type="evidence" value="ECO:0007669"/>
    <property type="project" value="InterPro"/>
</dbReference>
<dbReference type="HAMAP" id="MF_01405">
    <property type="entry name" value="Non_canon_purine_NTPase"/>
    <property type="match status" value="1"/>
</dbReference>
<evidence type="ECO:0000256" key="4">
    <source>
        <dbReference type="ARBA" id="ARBA00022741"/>
    </source>
</evidence>
<dbReference type="GO" id="GO:0009146">
    <property type="term" value="P:purine nucleoside triphosphate catabolic process"/>
    <property type="evidence" value="ECO:0007669"/>
    <property type="project" value="UniProtKB-UniRule"/>
</dbReference>
<keyword evidence="3 10" id="KW-0479">Metal-binding</keyword>
<feature type="active site" description="Proton acceptor" evidence="10">
    <location>
        <position position="76"/>
    </location>
</feature>
<evidence type="ECO:0000256" key="9">
    <source>
        <dbReference type="ARBA" id="ARBA00052017"/>
    </source>
</evidence>
<name>A0A0H3U9X8_9BACT</name>
<evidence type="ECO:0000256" key="1">
    <source>
        <dbReference type="ARBA" id="ARBA00008023"/>
    </source>
</evidence>
<evidence type="ECO:0000256" key="2">
    <source>
        <dbReference type="ARBA" id="ARBA00011738"/>
    </source>
</evidence>
<feature type="binding site" evidence="10">
    <location>
        <position position="76"/>
    </location>
    <ligand>
        <name>Mg(2+)</name>
        <dbReference type="ChEBI" id="CHEBI:18420"/>
    </ligand>
</feature>
<dbReference type="Pfam" id="PF01725">
    <property type="entry name" value="Ham1p_like"/>
    <property type="match status" value="1"/>
</dbReference>
<evidence type="ECO:0000313" key="12">
    <source>
        <dbReference type="EMBL" id="AIF26708.1"/>
    </source>
</evidence>
<keyword evidence="5 10" id="KW-0378">Hydrolase</keyword>
<evidence type="ECO:0000256" key="7">
    <source>
        <dbReference type="ARBA" id="ARBA00023080"/>
    </source>
</evidence>
<evidence type="ECO:0000256" key="5">
    <source>
        <dbReference type="ARBA" id="ARBA00022801"/>
    </source>
</evidence>
<dbReference type="InterPro" id="IPR029001">
    <property type="entry name" value="ITPase-like_fam"/>
</dbReference>
<keyword evidence="7 10" id="KW-0546">Nucleotide metabolism</keyword>
<dbReference type="EC" id="3.6.1.66" evidence="10"/>
<evidence type="ECO:0000256" key="3">
    <source>
        <dbReference type="ARBA" id="ARBA00022723"/>
    </source>
</evidence>
<dbReference type="AlphaFoldDB" id="A0A0H3U9X8"/>
<comment type="subunit">
    <text evidence="2 10">Homodimer.</text>
</comment>
<dbReference type="InterPro" id="IPR002637">
    <property type="entry name" value="RdgB/HAM1"/>
</dbReference>
<comment type="similarity">
    <text evidence="1 10 11">Belongs to the HAM1 NTPase family.</text>
</comment>
<comment type="catalytic activity">
    <reaction evidence="10">
        <text>ITP + H2O = IMP + diphosphate + H(+)</text>
        <dbReference type="Rhea" id="RHEA:29399"/>
        <dbReference type="ChEBI" id="CHEBI:15377"/>
        <dbReference type="ChEBI" id="CHEBI:15378"/>
        <dbReference type="ChEBI" id="CHEBI:33019"/>
        <dbReference type="ChEBI" id="CHEBI:58053"/>
        <dbReference type="ChEBI" id="CHEBI:61402"/>
        <dbReference type="EC" id="3.6.1.66"/>
    </reaction>
</comment>
<dbReference type="PANTHER" id="PTHR11067">
    <property type="entry name" value="INOSINE TRIPHOSPHATE PYROPHOSPHATASE/HAM1 PROTEIN"/>
    <property type="match status" value="1"/>
</dbReference>
<dbReference type="GO" id="GO:0000166">
    <property type="term" value="F:nucleotide binding"/>
    <property type="evidence" value="ECO:0007669"/>
    <property type="project" value="UniProtKB-KW"/>
</dbReference>